<comment type="caution">
    <text evidence="1">The sequence shown here is derived from an EMBL/GenBank/DDBJ whole genome shotgun (WGS) entry which is preliminary data.</text>
</comment>
<reference evidence="1" key="1">
    <citation type="journal article" date="2014" name="Front. Microbiol.">
        <title>High frequency of phylogenetically diverse reductive dehalogenase-homologous genes in deep subseafloor sedimentary metagenomes.</title>
        <authorList>
            <person name="Kawai M."/>
            <person name="Futagami T."/>
            <person name="Toyoda A."/>
            <person name="Takaki Y."/>
            <person name="Nishi S."/>
            <person name="Hori S."/>
            <person name="Arai W."/>
            <person name="Tsubouchi T."/>
            <person name="Morono Y."/>
            <person name="Uchiyama I."/>
            <person name="Ito T."/>
            <person name="Fujiyama A."/>
            <person name="Inagaki F."/>
            <person name="Takami H."/>
        </authorList>
    </citation>
    <scope>NUCLEOTIDE SEQUENCE</scope>
    <source>
        <strain evidence="1">Expedition CK06-06</strain>
    </source>
</reference>
<feature type="non-terminal residue" evidence="1">
    <location>
        <position position="331"/>
    </location>
</feature>
<name>X1RES3_9ZZZZ</name>
<accession>X1RES3</accession>
<proteinExistence type="predicted"/>
<dbReference type="AlphaFoldDB" id="X1RES3"/>
<evidence type="ECO:0000313" key="1">
    <source>
        <dbReference type="EMBL" id="GAI79103.1"/>
    </source>
</evidence>
<gene>
    <name evidence="1" type="ORF">S12H4_16533</name>
</gene>
<protein>
    <submittedName>
        <fullName evidence="1">Uncharacterized protein</fullName>
    </submittedName>
</protein>
<sequence length="331" mass="37959">MFFRELKGYDRSTGWFERGINRLYAQAMITIIMGSPPLAFRNLGQNFGLGHDKAMLVDPRNKKLNPDEIDFLDTYVQQAEFMRVDWFMVGEKPLPGMAFFTNIIKKINLYPRSDIANRHWGFWGKINQVRMAFEDKTISLKKKTEKAKFSDFSLLEQKRALQILAKDGQKAMEKYVSKCYVDDVHFLYERAQRSLAEMGPYGKVFGNLMLFPRAYWEKLSKFSKKMTGKYVPFNERTRAFKVIASILIGGALVGVAYTKTTGRRKPPYDPLVLLAYQTGGLMIGTVEALNDVYVETINAVRGDRRALAALTSSVPKLADHFIPFYNYALRG</sequence>
<organism evidence="1">
    <name type="scientific">marine sediment metagenome</name>
    <dbReference type="NCBI Taxonomy" id="412755"/>
    <lineage>
        <taxon>unclassified sequences</taxon>
        <taxon>metagenomes</taxon>
        <taxon>ecological metagenomes</taxon>
    </lineage>
</organism>
<dbReference type="EMBL" id="BARW01008002">
    <property type="protein sequence ID" value="GAI79103.1"/>
    <property type="molecule type" value="Genomic_DNA"/>
</dbReference>